<reference evidence="1 2" key="1">
    <citation type="submission" date="2018-08" db="EMBL/GenBank/DDBJ databases">
        <title>Crown Gall in kiwifruit.</title>
        <authorList>
            <person name="Visnovsky S.B."/>
            <person name="Pitman A.R."/>
        </authorList>
    </citation>
    <scope>NUCLEOTIDE SEQUENCE [LARGE SCALE GENOMIC DNA]</scope>
    <source>
        <strain evidence="1 2">SBV_302_78_2</strain>
    </source>
</reference>
<evidence type="ECO:0000313" key="1">
    <source>
        <dbReference type="EMBL" id="KAA3503936.1"/>
    </source>
</evidence>
<sequence>MAIEQETSMTTSNDVATISVKSRGPEILPLELLQELPPELRETPLHICSELEASHHRLLASLQTVVDPADLNPALVTLASREIRSVTDET</sequence>
<comment type="caution">
    <text evidence="1">The sequence shown here is derived from an EMBL/GenBank/DDBJ whole genome shotgun (WGS) entry which is preliminary data.</text>
</comment>
<evidence type="ECO:0000313" key="2">
    <source>
        <dbReference type="Proteomes" id="UP000473658"/>
    </source>
</evidence>
<protein>
    <submittedName>
        <fullName evidence="1">Uncharacterized protein</fullName>
    </submittedName>
</protein>
<dbReference type="EMBL" id="QRFF01000001">
    <property type="protein sequence ID" value="KAA3503936.1"/>
    <property type="molecule type" value="Genomic_DNA"/>
</dbReference>
<accession>A0AA88F308</accession>
<name>A0AA88F308_RHIRH</name>
<organism evidence="1 2">
    <name type="scientific">Rhizobium rhizogenes</name>
    <name type="common">Agrobacterium rhizogenes</name>
    <dbReference type="NCBI Taxonomy" id="359"/>
    <lineage>
        <taxon>Bacteria</taxon>
        <taxon>Pseudomonadati</taxon>
        <taxon>Pseudomonadota</taxon>
        <taxon>Alphaproteobacteria</taxon>
        <taxon>Hyphomicrobiales</taxon>
        <taxon>Rhizobiaceae</taxon>
        <taxon>Rhizobium/Agrobacterium group</taxon>
        <taxon>Rhizobium</taxon>
    </lineage>
</organism>
<dbReference type="AlphaFoldDB" id="A0AA88F308"/>
<proteinExistence type="predicted"/>
<gene>
    <name evidence="1" type="ORF">DXM27_01100</name>
</gene>
<dbReference type="Proteomes" id="UP000473658">
    <property type="component" value="Unassembled WGS sequence"/>
</dbReference>